<dbReference type="GO" id="GO:0016491">
    <property type="term" value="F:oxidoreductase activity"/>
    <property type="evidence" value="ECO:0007669"/>
    <property type="project" value="InterPro"/>
</dbReference>
<dbReference type="InterPro" id="IPR000866">
    <property type="entry name" value="AhpC/TSA"/>
</dbReference>
<proteinExistence type="predicted"/>
<protein>
    <submittedName>
        <fullName evidence="2">Unannotated protein</fullName>
    </submittedName>
</protein>
<dbReference type="Pfam" id="PF00578">
    <property type="entry name" value="AhpC-TSA"/>
    <property type="match status" value="1"/>
</dbReference>
<dbReference type="InterPro" id="IPR036249">
    <property type="entry name" value="Thioredoxin-like_sf"/>
</dbReference>
<feature type="domain" description="Alkyl hydroperoxide reductase subunit C/ Thiol specific antioxidant" evidence="1">
    <location>
        <begin position="2"/>
        <end position="56"/>
    </location>
</feature>
<dbReference type="SUPFAM" id="SSF52833">
    <property type="entry name" value="Thioredoxin-like"/>
    <property type="match status" value="1"/>
</dbReference>
<dbReference type="AlphaFoldDB" id="A0A6J7NHQ0"/>
<reference evidence="2" key="1">
    <citation type="submission" date="2020-05" db="EMBL/GenBank/DDBJ databases">
        <authorList>
            <person name="Chiriac C."/>
            <person name="Salcher M."/>
            <person name="Ghai R."/>
            <person name="Kavagutti S V."/>
        </authorList>
    </citation>
    <scope>NUCLEOTIDE SEQUENCE</scope>
</reference>
<organism evidence="2">
    <name type="scientific">freshwater metagenome</name>
    <dbReference type="NCBI Taxonomy" id="449393"/>
    <lineage>
        <taxon>unclassified sequences</taxon>
        <taxon>metagenomes</taxon>
        <taxon>ecological metagenomes</taxon>
    </lineage>
</organism>
<sequence length="189" mass="21649">MIAVALDADEAAVREWATQERLTFPVLVDRNHLLAELYGFTNVPASVWIDEDGRIVRPADTAMGDDRFRAFSKVDSSIHHDLLRRWVNEGVRDLDDDAVRSNQVLPDDDTQRARLHRRIGILLGDRGDQVGRDHHLREAERLAPMDWTIVRGNMPLFGEDPFGNRFFEFVGEWMEAGQPGYPLRTGRDD</sequence>
<evidence type="ECO:0000259" key="1">
    <source>
        <dbReference type="Pfam" id="PF00578"/>
    </source>
</evidence>
<dbReference type="EMBL" id="CAFBON010000102">
    <property type="protein sequence ID" value="CAB4990113.1"/>
    <property type="molecule type" value="Genomic_DNA"/>
</dbReference>
<gene>
    <name evidence="2" type="ORF">UFOPK3954_01106</name>
</gene>
<name>A0A6J7NHQ0_9ZZZZ</name>
<evidence type="ECO:0000313" key="2">
    <source>
        <dbReference type="EMBL" id="CAB4990113.1"/>
    </source>
</evidence>
<dbReference type="GO" id="GO:0016209">
    <property type="term" value="F:antioxidant activity"/>
    <property type="evidence" value="ECO:0007669"/>
    <property type="project" value="InterPro"/>
</dbReference>
<dbReference type="Gene3D" id="3.40.30.10">
    <property type="entry name" value="Glutaredoxin"/>
    <property type="match status" value="1"/>
</dbReference>
<accession>A0A6J7NHQ0</accession>